<evidence type="ECO:0000313" key="1">
    <source>
        <dbReference type="EMBL" id="QPP10321.1"/>
    </source>
</evidence>
<name>A0A7T1TC97_9ACTN</name>
<dbReference type="EMBL" id="CP048882">
    <property type="protein sequence ID" value="QPP10321.1"/>
    <property type="molecule type" value="Genomic_DNA"/>
</dbReference>
<dbReference type="AlphaFoldDB" id="A0A7T1TC97"/>
<proteinExistence type="predicted"/>
<organism evidence="1 2">
    <name type="scientific">Streptomyces bathyalis</name>
    <dbReference type="NCBI Taxonomy" id="2710756"/>
    <lineage>
        <taxon>Bacteria</taxon>
        <taxon>Bacillati</taxon>
        <taxon>Actinomycetota</taxon>
        <taxon>Actinomycetes</taxon>
        <taxon>Kitasatosporales</taxon>
        <taxon>Streptomycetaceae</taxon>
        <taxon>Streptomyces</taxon>
    </lineage>
</organism>
<dbReference type="SUPFAM" id="SSF53756">
    <property type="entry name" value="UDP-Glycosyltransferase/glycogen phosphorylase"/>
    <property type="match status" value="1"/>
</dbReference>
<dbReference type="KEGG" id="sbat:G4Z16_01375"/>
<protein>
    <submittedName>
        <fullName evidence="1">Uncharacterized protein</fullName>
    </submittedName>
</protein>
<sequence>MPAVLQRGQWLTIRNCKTVLVVVHTIPYAQRLRDVFRLLESDFRIQVVFTVAPHPLGDGIAEYLRQLGISTVPWNQAVSAQFDLALAAGSRGVHQLRAPLIRLSHGAGHIKLLREVGDPSRQSSRTAGMLSRQHLLHNGRVVPTAVAFAHERDLEELKRSCPEALEAATIVGDPCLDRITKSLPHRAAYRRALGVEDDRRLVVVSSTWGPSSTFGRFEVLLPQLLSQLPQDRFRVALLVHPNVWAGHGSWQVNSWLASCRGQGLAVLPPEADWEALLVAADYVIGDHGSLTAYSTAAGIPILLTDSPDREVAGTSPAAVLASAAPVVSPAHSLAEQLRYAAAQYWADGHRQVAETLSSEPGRFHRRMRGLMYRMLGLGEPAWEPTTPIAPLPPSLDSWDWPEDGVAA</sequence>
<reference evidence="2" key="1">
    <citation type="submission" date="2020-02" db="EMBL/GenBank/DDBJ databases">
        <title>Streptomyces sp. ASO4wet.</title>
        <authorList>
            <person name="Risdian C."/>
            <person name="Landwehr W."/>
            <person name="Schupp P."/>
            <person name="Wink J."/>
        </authorList>
    </citation>
    <scope>NUCLEOTIDE SEQUENCE [LARGE SCALE GENOMIC DNA]</scope>
    <source>
        <strain evidence="2">ASO4wet</strain>
    </source>
</reference>
<gene>
    <name evidence="1" type="ORF">G4Z16_01375</name>
</gene>
<accession>A0A7T1TC97</accession>
<evidence type="ECO:0000313" key="2">
    <source>
        <dbReference type="Proteomes" id="UP000595046"/>
    </source>
</evidence>
<dbReference type="Proteomes" id="UP000595046">
    <property type="component" value="Chromosome"/>
</dbReference>
<keyword evidence="2" id="KW-1185">Reference proteome</keyword>